<evidence type="ECO:0000313" key="2">
    <source>
        <dbReference type="Proteomes" id="UP001485043"/>
    </source>
</evidence>
<sequence>MGIRLQSLATRFEGKTSLQKSGQVTWSDRAESFSSIYSGGRWNILEKLSDSQQLKACSHHQGTQCWRQPPPLAAPLAPFCRSCLAHALQQGSALASECNSTHPCDTQFLLADGVRWTSQG</sequence>
<comment type="caution">
    <text evidence="1">The sequence shown here is derived from an EMBL/GenBank/DDBJ whole genome shotgun (WGS) entry which is preliminary data.</text>
</comment>
<keyword evidence="2" id="KW-1185">Reference proteome</keyword>
<name>A0AAW1SZH2_9CHLO</name>
<dbReference type="EMBL" id="JALJOV010000702">
    <property type="protein sequence ID" value="KAK9861782.1"/>
    <property type="molecule type" value="Genomic_DNA"/>
</dbReference>
<gene>
    <name evidence="1" type="ORF">WJX84_005849</name>
</gene>
<protein>
    <submittedName>
        <fullName evidence="1">Uncharacterized protein</fullName>
    </submittedName>
</protein>
<accession>A0AAW1SZH2</accession>
<reference evidence="1 2" key="1">
    <citation type="journal article" date="2024" name="Nat. Commun.">
        <title>Phylogenomics reveals the evolutionary origins of lichenization in chlorophyte algae.</title>
        <authorList>
            <person name="Puginier C."/>
            <person name="Libourel C."/>
            <person name="Otte J."/>
            <person name="Skaloud P."/>
            <person name="Haon M."/>
            <person name="Grisel S."/>
            <person name="Petersen M."/>
            <person name="Berrin J.G."/>
            <person name="Delaux P.M."/>
            <person name="Dal Grande F."/>
            <person name="Keller J."/>
        </authorList>
    </citation>
    <scope>NUCLEOTIDE SEQUENCE [LARGE SCALE GENOMIC DNA]</scope>
    <source>
        <strain evidence="1 2">SAG 2523</strain>
    </source>
</reference>
<dbReference type="AlphaFoldDB" id="A0AAW1SZH2"/>
<organism evidence="1 2">
    <name type="scientific">Apatococcus fuscideae</name>
    <dbReference type="NCBI Taxonomy" id="2026836"/>
    <lineage>
        <taxon>Eukaryota</taxon>
        <taxon>Viridiplantae</taxon>
        <taxon>Chlorophyta</taxon>
        <taxon>core chlorophytes</taxon>
        <taxon>Trebouxiophyceae</taxon>
        <taxon>Chlorellales</taxon>
        <taxon>Chlorellaceae</taxon>
        <taxon>Apatococcus</taxon>
    </lineage>
</organism>
<evidence type="ECO:0000313" key="1">
    <source>
        <dbReference type="EMBL" id="KAK9861782.1"/>
    </source>
</evidence>
<dbReference type="Proteomes" id="UP001485043">
    <property type="component" value="Unassembled WGS sequence"/>
</dbReference>
<proteinExistence type="predicted"/>